<keyword evidence="2" id="KW-1185">Reference proteome</keyword>
<dbReference type="HOGENOM" id="CLU_2421385_0_0_9"/>
<protein>
    <submittedName>
        <fullName evidence="1">Uncharacterized protein</fullName>
    </submittedName>
</protein>
<dbReference type="RefSeq" id="WP_013279736.1">
    <property type="nucleotide sequence ID" value="NC_014387.1"/>
</dbReference>
<dbReference type="AlphaFoldDB" id="E0RYJ8"/>
<dbReference type="EMBL" id="CP001810">
    <property type="protein sequence ID" value="ADL33079.1"/>
    <property type="molecule type" value="Genomic_DNA"/>
</dbReference>
<dbReference type="Proteomes" id="UP000001299">
    <property type="component" value="Chromosome 1"/>
</dbReference>
<accession>E0RYJ8</accession>
<evidence type="ECO:0000313" key="1">
    <source>
        <dbReference type="EMBL" id="ADL33079.1"/>
    </source>
</evidence>
<organism evidence="1 2">
    <name type="scientific">Butyrivibrio proteoclasticus (strain ATCC 51982 / DSM 14932 / B316)</name>
    <name type="common">Clostridium proteoclasticum</name>
    <dbReference type="NCBI Taxonomy" id="515622"/>
    <lineage>
        <taxon>Bacteria</taxon>
        <taxon>Bacillati</taxon>
        <taxon>Bacillota</taxon>
        <taxon>Clostridia</taxon>
        <taxon>Lachnospirales</taxon>
        <taxon>Lachnospiraceae</taxon>
        <taxon>Butyrivibrio</taxon>
    </lineage>
</organism>
<proteinExistence type="predicted"/>
<reference evidence="1 2" key="1">
    <citation type="journal article" date="2010" name="PLoS ONE">
        <title>The glycobiome of the rumen bacterium Butyrivibrio proteoclasticus B316(T) highlights adaptation to a polysaccharide-rich environment.</title>
        <authorList>
            <person name="Kelly W.J."/>
            <person name="Leahy S.C."/>
            <person name="Altermann E."/>
            <person name="Yeoman C.J."/>
            <person name="Dunne J.C."/>
            <person name="Kong Z."/>
            <person name="Pacheco D.M."/>
            <person name="Li D."/>
            <person name="Noel S.J."/>
            <person name="Moon C.D."/>
            <person name="Cookson A.L."/>
            <person name="Attwood G.T."/>
        </authorList>
    </citation>
    <scope>NUCLEOTIDE SEQUENCE [LARGE SCALE GENOMIC DNA]</scope>
    <source>
        <strain evidence="2">ATCC 51982 / DSM 14932 / B316</strain>
    </source>
</reference>
<name>E0RYJ8_BUTPB</name>
<dbReference type="eggNOG" id="ENOG5032MTT">
    <property type="taxonomic scope" value="Bacteria"/>
</dbReference>
<sequence>MGNNQLQYSPFKPNLKTAEVFAWGDPEYNLFDQLNEKYEKSHPEYHNLSSYEKMVIKQQIHHEAIGLTPLNLIKAFVEDPQFDEFRSIDSI</sequence>
<gene>
    <name evidence="1" type="ordered locus">bpr_I0331</name>
</gene>
<dbReference type="KEGG" id="bpb:bpr_I0331"/>
<evidence type="ECO:0000313" key="2">
    <source>
        <dbReference type="Proteomes" id="UP000001299"/>
    </source>
</evidence>